<comment type="caution">
    <text evidence="4">The sequence shown here is derived from an EMBL/GenBank/DDBJ whole genome shotgun (WGS) entry which is preliminary data.</text>
</comment>
<dbReference type="PANTHER" id="PTHR11206">
    <property type="entry name" value="MULTIDRUG RESISTANCE PROTEIN"/>
    <property type="match status" value="1"/>
</dbReference>
<evidence type="ECO:0000256" key="1">
    <source>
        <dbReference type="ARBA" id="ARBA00010199"/>
    </source>
</evidence>
<dbReference type="InterPro" id="IPR002528">
    <property type="entry name" value="MATE_fam"/>
</dbReference>
<evidence type="ECO:0000256" key="3">
    <source>
        <dbReference type="SAM" id="MobiDB-lite"/>
    </source>
</evidence>
<dbReference type="Pfam" id="PF01554">
    <property type="entry name" value="MatE"/>
    <property type="match status" value="1"/>
</dbReference>
<proteinExistence type="inferred from homology"/>
<dbReference type="OrthoDB" id="1166641at2759"/>
<accession>A0A8K0DVN2</accession>
<reference evidence="4" key="1">
    <citation type="submission" date="2020-03" db="EMBL/GenBank/DDBJ databases">
        <title>A high-quality chromosome-level genome assembly of a woody plant with both climbing and erect habits, Rhamnella rubrinervis.</title>
        <authorList>
            <person name="Lu Z."/>
            <person name="Yang Y."/>
            <person name="Zhu X."/>
            <person name="Sun Y."/>
        </authorList>
    </citation>
    <scope>NUCLEOTIDE SEQUENCE</scope>
    <source>
        <strain evidence="4">BYM</strain>
        <tissue evidence="4">Leaf</tissue>
    </source>
</reference>
<name>A0A8K0DVN2_9ROSA</name>
<evidence type="ECO:0000313" key="5">
    <source>
        <dbReference type="Proteomes" id="UP000796880"/>
    </source>
</evidence>
<gene>
    <name evidence="4" type="ORF">FNV43_RR20280</name>
</gene>
<comment type="similarity">
    <text evidence="1 2">Belongs to the multi antimicrobial extrusion (MATE) (TC 2.A.66.1) family.</text>
</comment>
<feature type="region of interest" description="Disordered" evidence="3">
    <location>
        <begin position="362"/>
        <end position="394"/>
    </location>
</feature>
<evidence type="ECO:0000313" key="4">
    <source>
        <dbReference type="EMBL" id="KAF3437526.1"/>
    </source>
</evidence>
<protein>
    <recommendedName>
        <fullName evidence="2">Protein DETOXIFICATION</fullName>
    </recommendedName>
    <alternativeName>
        <fullName evidence="2">Multidrug and toxic compound extrusion protein</fullName>
    </alternativeName>
</protein>
<dbReference type="AlphaFoldDB" id="A0A8K0DVN2"/>
<organism evidence="4 5">
    <name type="scientific">Rhamnella rubrinervis</name>
    <dbReference type="NCBI Taxonomy" id="2594499"/>
    <lineage>
        <taxon>Eukaryota</taxon>
        <taxon>Viridiplantae</taxon>
        <taxon>Streptophyta</taxon>
        <taxon>Embryophyta</taxon>
        <taxon>Tracheophyta</taxon>
        <taxon>Spermatophyta</taxon>
        <taxon>Magnoliopsida</taxon>
        <taxon>eudicotyledons</taxon>
        <taxon>Gunneridae</taxon>
        <taxon>Pentapetalae</taxon>
        <taxon>rosids</taxon>
        <taxon>fabids</taxon>
        <taxon>Rosales</taxon>
        <taxon>Rhamnaceae</taxon>
        <taxon>rhamnoid group</taxon>
        <taxon>Rhamneae</taxon>
        <taxon>Rhamnella</taxon>
    </lineage>
</organism>
<feature type="transmembrane region" description="Helical" evidence="2">
    <location>
        <begin position="28"/>
        <end position="50"/>
    </location>
</feature>
<dbReference type="GO" id="GO:0016020">
    <property type="term" value="C:membrane"/>
    <property type="evidence" value="ECO:0007669"/>
    <property type="project" value="InterPro"/>
</dbReference>
<keyword evidence="2" id="KW-0812">Transmembrane</keyword>
<feature type="compositionally biased region" description="Basic and acidic residues" evidence="3">
    <location>
        <begin position="376"/>
        <end position="388"/>
    </location>
</feature>
<keyword evidence="5" id="KW-1185">Reference proteome</keyword>
<dbReference type="GO" id="GO:0015297">
    <property type="term" value="F:antiporter activity"/>
    <property type="evidence" value="ECO:0007669"/>
    <property type="project" value="InterPro"/>
</dbReference>
<dbReference type="Proteomes" id="UP000796880">
    <property type="component" value="Unassembled WGS sequence"/>
</dbReference>
<feature type="compositionally biased region" description="Basic and acidic residues" evidence="3">
    <location>
        <begin position="316"/>
        <end position="330"/>
    </location>
</feature>
<evidence type="ECO:0000256" key="2">
    <source>
        <dbReference type="RuleBase" id="RU004914"/>
    </source>
</evidence>
<dbReference type="EMBL" id="VOIH02000009">
    <property type="protein sequence ID" value="KAF3437526.1"/>
    <property type="molecule type" value="Genomic_DNA"/>
</dbReference>
<feature type="transmembrane region" description="Helical" evidence="2">
    <location>
        <begin position="112"/>
        <end position="130"/>
    </location>
</feature>
<keyword evidence="2" id="KW-0472">Membrane</keyword>
<feature type="region of interest" description="Disordered" evidence="3">
    <location>
        <begin position="285"/>
        <end position="341"/>
    </location>
</feature>
<sequence length="472" mass="51219">MVYRLPYGLGSAVSTRVGNGLGAGKPKAARVVIFLAVSEGLLISLITIAVRDKWGYMYSNEKEVVGYLASVMPVLAASNFMDGVQGVLSGMSTRVARGCGWQKLGASVNMEAYYLVGLPCAITLTFGLWMEIIGGSSLQALVLLAITLLTNWDDEVQYRDMLRRFSAKVDEDYKLDIDMNGLRAKIFSLFVTLIDDDELHDVMNQELDFVMIYVVLNDEKWDKLPTSLSERVTALRYPRRPPTLAGLSSGCAASIAELLKSLLDPLLEELSRLALDAITKAASSRPLRMVRDPSSRSRSRLLNDAAAATSKGSNASKDETRPEELVKDATSKGSNNASKDEIMQDHVVPALSIFGAPPPTLPGFPVFGKPQPPRPPVDENSKREEPRQIHNIKSSSAAASSYSLFPPYISPFGRFGSLDASLRTTCSCSYKPSSSSSSSAVPCLSSSSKSAATPSKSVFDEEFFCSFDQSPF</sequence>
<keyword evidence="2" id="KW-1133">Transmembrane helix</keyword>
<feature type="region of interest" description="Disordered" evidence="3">
    <location>
        <begin position="430"/>
        <end position="456"/>
    </location>
</feature>
<comment type="caution">
    <text evidence="2">Lacks conserved residue(s) required for the propagation of feature annotation.</text>
</comment>
<dbReference type="GO" id="GO:0042910">
    <property type="term" value="F:xenobiotic transmembrane transporter activity"/>
    <property type="evidence" value="ECO:0007669"/>
    <property type="project" value="InterPro"/>
</dbReference>